<organism evidence="3 4">
    <name type="scientific">Rotaria sordida</name>
    <dbReference type="NCBI Taxonomy" id="392033"/>
    <lineage>
        <taxon>Eukaryota</taxon>
        <taxon>Metazoa</taxon>
        <taxon>Spiralia</taxon>
        <taxon>Gnathifera</taxon>
        <taxon>Rotifera</taxon>
        <taxon>Eurotatoria</taxon>
        <taxon>Bdelloidea</taxon>
        <taxon>Philodinida</taxon>
        <taxon>Philodinidae</taxon>
        <taxon>Rotaria</taxon>
    </lineage>
</organism>
<dbReference type="Proteomes" id="UP000663823">
    <property type="component" value="Unassembled WGS sequence"/>
</dbReference>
<gene>
    <name evidence="3" type="ORF">OTI717_LOCUS36007</name>
    <name evidence="2" type="ORF">RFH988_LOCUS3018</name>
</gene>
<accession>A0A819XV93</accession>
<dbReference type="EMBL" id="CAJNOO010000069">
    <property type="protein sequence ID" value="CAF0783171.1"/>
    <property type="molecule type" value="Genomic_DNA"/>
</dbReference>
<dbReference type="Proteomes" id="UP000663882">
    <property type="component" value="Unassembled WGS sequence"/>
</dbReference>
<evidence type="ECO:0000313" key="2">
    <source>
        <dbReference type="EMBL" id="CAF0783171.1"/>
    </source>
</evidence>
<feature type="domain" description="PiggyBac transposable element-derived protein 4 C-terminal zinc-finger" evidence="1">
    <location>
        <begin position="73"/>
        <end position="116"/>
    </location>
</feature>
<sequence>MLDLSIFNSYLLYKINTGEKIRFTVYRLQLIREILEVYSIPKPTIDRPALTYQPTRLTAKHFPSLVPQTMHRKAPQKIDVVCAHASRRLRKRTDSRYMCKDCDVGLCVVNCFKEFHTLLHF</sequence>
<evidence type="ECO:0000259" key="1">
    <source>
        <dbReference type="Pfam" id="PF13842"/>
    </source>
</evidence>
<dbReference type="InterPro" id="IPR032718">
    <property type="entry name" value="PGBD4_Znf_C"/>
</dbReference>
<protein>
    <recommendedName>
        <fullName evidence="1">PiggyBac transposable element-derived protein 4 C-terminal zinc-finger domain-containing protein</fullName>
    </recommendedName>
</protein>
<evidence type="ECO:0000313" key="3">
    <source>
        <dbReference type="EMBL" id="CAF4146496.1"/>
    </source>
</evidence>
<dbReference type="EMBL" id="CAJOAX010014668">
    <property type="protein sequence ID" value="CAF4146496.1"/>
    <property type="molecule type" value="Genomic_DNA"/>
</dbReference>
<dbReference type="AlphaFoldDB" id="A0A819XV93"/>
<proteinExistence type="predicted"/>
<evidence type="ECO:0000313" key="4">
    <source>
        <dbReference type="Proteomes" id="UP000663823"/>
    </source>
</evidence>
<reference evidence="3" key="1">
    <citation type="submission" date="2021-02" db="EMBL/GenBank/DDBJ databases">
        <authorList>
            <person name="Nowell W R."/>
        </authorList>
    </citation>
    <scope>NUCLEOTIDE SEQUENCE</scope>
</reference>
<dbReference type="Pfam" id="PF13842">
    <property type="entry name" value="zf-Tnp_2"/>
    <property type="match status" value="1"/>
</dbReference>
<dbReference type="OrthoDB" id="75807at2759"/>
<comment type="caution">
    <text evidence="3">The sequence shown here is derived from an EMBL/GenBank/DDBJ whole genome shotgun (WGS) entry which is preliminary data.</text>
</comment>
<name>A0A819XV93_9BILA</name>